<sequence>MATPRLDFSKRPPFQPRHQRVKAVDLPSRRIDNPLHRLSRICRLLLLTQQAINPRHSTPLQSTRIPNAPPTTPDSDSATDSDSDSDVFNPFSKTSQRTIQAMTDAQHGNQNHEQPVERHSTPLYSYPSSYEHTLLPSGLRLAAPFGSPLPSPRTVAQFDRDRSYADQARRHAVVEGDWMCREIEGDADNEESSSSDDSHGRHLAIHEPSDFQSTSNQVRPACDEEEDYCQVFAKTTTFDPFAVDDYAAGRIASVMPSIKLPVVAGVEKEKEAVVDHGDSARRIDEARGAEEKEGDESEGEAYFCGSSRYLMVGGLGSDCDPIRLRECIETKVEVNTLVGKYLEPHGIAIIVFHDHRAAGFVHQAIQCGALHLSEKQEQVYVKFLQPEEVHRILGNAIRPCLHSNEAKVCITFKSSTSLIFPPVEQLKRTLSTFGDLQEFRTIGTSDNAFLATFCDSRIGPMAVNSLNKKFIGNAHLRLTLTCPLPDEDSALPTSTELNDPYGQEVLDARDLARHLARVNASSGFESDVFLTQTWIGIPAPRNHLTGSGEYQGRFRAPYHTPTKARPSNMQNRTSPAPEPFEWDRPTGFESPLETPTKNRPSSISRRLDDLYGVPITPESKRKTKTVEFDLQPKPSTLIEQLNAKFANLHSPFAESAYDHVERDYSDEEDVKPFRDDPSSRYNMKTSSLPATPSKTLSSHDSSSWHRGAAHGPGAISSFPTPSPIRQPYSLHTTPQHVARIGRQARQVEIMKNVPKDMMLDMEALRTGRDPRTSVMIKDIPIVPGECDFVYLRFDFHNQCNVAYAFVNFTSVSALYRFAKARLGRKWGVFSSEKVLQMTYARVQGRDAFIQHFAQV</sequence>
<accession>A0ACC2WQY1</accession>
<proteinExistence type="predicted"/>
<evidence type="ECO:0000313" key="1">
    <source>
        <dbReference type="EMBL" id="KAJ9114159.1"/>
    </source>
</evidence>
<reference evidence="1" key="1">
    <citation type="submission" date="2023-04" db="EMBL/GenBank/DDBJ databases">
        <title>Draft Genome sequencing of Naganishia species isolated from polar environments using Oxford Nanopore Technology.</title>
        <authorList>
            <person name="Leo P."/>
            <person name="Venkateswaran K."/>
        </authorList>
    </citation>
    <scope>NUCLEOTIDE SEQUENCE</scope>
    <source>
        <strain evidence="1">MNA-CCFEE 5262</strain>
    </source>
</reference>
<evidence type="ECO:0000313" key="2">
    <source>
        <dbReference type="Proteomes" id="UP001230649"/>
    </source>
</evidence>
<organism evidence="1 2">
    <name type="scientific">Naganishia adeliensis</name>
    <dbReference type="NCBI Taxonomy" id="92952"/>
    <lineage>
        <taxon>Eukaryota</taxon>
        <taxon>Fungi</taxon>
        <taxon>Dikarya</taxon>
        <taxon>Basidiomycota</taxon>
        <taxon>Agaricomycotina</taxon>
        <taxon>Tremellomycetes</taxon>
        <taxon>Filobasidiales</taxon>
        <taxon>Filobasidiaceae</taxon>
        <taxon>Naganishia</taxon>
    </lineage>
</organism>
<dbReference type="EMBL" id="JASBWS010000010">
    <property type="protein sequence ID" value="KAJ9114159.1"/>
    <property type="molecule type" value="Genomic_DNA"/>
</dbReference>
<dbReference type="Proteomes" id="UP001230649">
    <property type="component" value="Unassembled WGS sequence"/>
</dbReference>
<name>A0ACC2WQY1_9TREE</name>
<comment type="caution">
    <text evidence="1">The sequence shown here is derived from an EMBL/GenBank/DDBJ whole genome shotgun (WGS) entry which is preliminary data.</text>
</comment>
<keyword evidence="2" id="KW-1185">Reference proteome</keyword>
<gene>
    <name evidence="1" type="ORF">QFC20_001675</name>
</gene>
<protein>
    <submittedName>
        <fullName evidence="1">Uncharacterized protein</fullName>
    </submittedName>
</protein>